<reference evidence="4" key="1">
    <citation type="submission" date="2016-10" db="EMBL/GenBank/DDBJ databases">
        <authorList>
            <person name="Varghese N."/>
            <person name="Submissions S."/>
        </authorList>
    </citation>
    <scope>NUCLEOTIDE SEQUENCE [LARGE SCALE GENOMIC DNA]</scope>
    <source>
        <strain evidence="4">Nm44</strain>
    </source>
</reference>
<dbReference type="AlphaFoldDB" id="A0A1I4TCY5"/>
<accession>A0A1I4TCY5</accession>
<keyword evidence="4" id="KW-1185">Reference proteome</keyword>
<dbReference type="Pfam" id="PF25583">
    <property type="entry name" value="WCX"/>
    <property type="match status" value="1"/>
</dbReference>
<proteinExistence type="predicted"/>
<dbReference type="PROSITE" id="PS52050">
    <property type="entry name" value="WYL"/>
    <property type="match status" value="1"/>
</dbReference>
<sequence length="332" mass="38640">MADSLLRQWHILRMIPRAPRGITINQIISNLRNHPLTVPDYRTIQRDLDTLSCVFPLQSEKRSKAFYWSMHTILEIPEMEPSTALAFCLAEHQLQAQMPPDALEHLEAHFNTAAELLNRHNSTYAQWREKIRVLPQTQQLIPPHIDAQVANTVYTALLENRRFEGKYLARGKEHPTHYRVNPLALIFRGTVTYLICTLDNHTDVRYLALHRFVEAKQTEQQHEIPLGFDLDAYIRDGNLDFLISDDNLELEILVDKQIAIHLSESKLAEDQQLTHLDNGQSLFKATSPDTGQLRWWLLGFAERIEILKPETLRQKFKETIDKMKARYNDPPK</sequence>
<feature type="domain" description="WCX" evidence="2">
    <location>
        <begin position="248"/>
        <end position="323"/>
    </location>
</feature>
<organism evidence="3 4">
    <name type="scientific">Nitrosomonas communis</name>
    <dbReference type="NCBI Taxonomy" id="44574"/>
    <lineage>
        <taxon>Bacteria</taxon>
        <taxon>Pseudomonadati</taxon>
        <taxon>Pseudomonadota</taxon>
        <taxon>Betaproteobacteria</taxon>
        <taxon>Nitrosomonadales</taxon>
        <taxon>Nitrosomonadaceae</taxon>
        <taxon>Nitrosomonas</taxon>
    </lineage>
</organism>
<protein>
    <submittedName>
        <fullName evidence="3">Predicted DNA-binding transcriptional regulator YafY, contains an HTH and WYL domains</fullName>
    </submittedName>
</protein>
<dbReference type="RefSeq" id="WP_074906449.1">
    <property type="nucleotide sequence ID" value="NZ_FOUB01000049.1"/>
</dbReference>
<gene>
    <name evidence="3" type="ORF">SAMN05421863_104921</name>
</gene>
<dbReference type="InterPro" id="IPR057727">
    <property type="entry name" value="WCX_dom"/>
</dbReference>
<name>A0A1I4TCY5_9PROT</name>
<evidence type="ECO:0000313" key="3">
    <source>
        <dbReference type="EMBL" id="SFM74515.1"/>
    </source>
</evidence>
<feature type="domain" description="WYL" evidence="1">
    <location>
        <begin position="149"/>
        <end position="216"/>
    </location>
</feature>
<dbReference type="PANTHER" id="PTHR34580:SF1">
    <property type="entry name" value="PROTEIN PAFC"/>
    <property type="match status" value="1"/>
</dbReference>
<dbReference type="Proteomes" id="UP000183287">
    <property type="component" value="Unassembled WGS sequence"/>
</dbReference>
<evidence type="ECO:0000259" key="1">
    <source>
        <dbReference type="Pfam" id="PF13280"/>
    </source>
</evidence>
<dbReference type="InterPro" id="IPR051534">
    <property type="entry name" value="CBASS_pafABC_assoc_protein"/>
</dbReference>
<dbReference type="Pfam" id="PF13280">
    <property type="entry name" value="WYL"/>
    <property type="match status" value="1"/>
</dbReference>
<dbReference type="GO" id="GO:0003677">
    <property type="term" value="F:DNA binding"/>
    <property type="evidence" value="ECO:0007669"/>
    <property type="project" value="UniProtKB-KW"/>
</dbReference>
<evidence type="ECO:0000259" key="2">
    <source>
        <dbReference type="Pfam" id="PF25583"/>
    </source>
</evidence>
<keyword evidence="3" id="KW-0238">DNA-binding</keyword>
<dbReference type="EMBL" id="FOUB01000049">
    <property type="protein sequence ID" value="SFM74515.1"/>
    <property type="molecule type" value="Genomic_DNA"/>
</dbReference>
<dbReference type="OrthoDB" id="8595817at2"/>
<dbReference type="PANTHER" id="PTHR34580">
    <property type="match status" value="1"/>
</dbReference>
<dbReference type="InterPro" id="IPR026881">
    <property type="entry name" value="WYL_dom"/>
</dbReference>
<evidence type="ECO:0000313" key="4">
    <source>
        <dbReference type="Proteomes" id="UP000183287"/>
    </source>
</evidence>